<reference evidence="1 2" key="1">
    <citation type="submission" date="2017-04" db="EMBL/GenBank/DDBJ databases">
        <title>Genome Sequence of the Model Brown-Rot Fungus Postia placenta SB12.</title>
        <authorList>
            <consortium name="DOE Joint Genome Institute"/>
            <person name="Gaskell J."/>
            <person name="Kersten P."/>
            <person name="Larrondo L.F."/>
            <person name="Canessa P."/>
            <person name="Martinez D."/>
            <person name="Hibbett D."/>
            <person name="Schmoll M."/>
            <person name="Kubicek C.P."/>
            <person name="Martinez A.T."/>
            <person name="Yadav J."/>
            <person name="Master E."/>
            <person name="Magnuson J.K."/>
            <person name="James T."/>
            <person name="Yaver D."/>
            <person name="Berka R."/>
            <person name="Labutti K."/>
            <person name="Lipzen A."/>
            <person name="Aerts A."/>
            <person name="Barry K."/>
            <person name="Henrissat B."/>
            <person name="Blanchette R."/>
            <person name="Grigoriev I."/>
            <person name="Cullen D."/>
        </authorList>
    </citation>
    <scope>NUCLEOTIDE SEQUENCE [LARGE SCALE GENOMIC DNA]</scope>
    <source>
        <strain evidence="1 2">MAD-698-R-SB12</strain>
    </source>
</reference>
<protein>
    <submittedName>
        <fullName evidence="1">Uncharacterized protein</fullName>
    </submittedName>
</protein>
<organism evidence="1 2">
    <name type="scientific">Postia placenta MAD-698-R-SB12</name>
    <dbReference type="NCBI Taxonomy" id="670580"/>
    <lineage>
        <taxon>Eukaryota</taxon>
        <taxon>Fungi</taxon>
        <taxon>Dikarya</taxon>
        <taxon>Basidiomycota</taxon>
        <taxon>Agaricomycotina</taxon>
        <taxon>Agaricomycetes</taxon>
        <taxon>Polyporales</taxon>
        <taxon>Adustoporiaceae</taxon>
        <taxon>Rhodonia</taxon>
    </lineage>
</organism>
<dbReference type="AlphaFoldDB" id="A0A1X6N4Y0"/>
<dbReference type="GeneID" id="36329981"/>
<proteinExistence type="predicted"/>
<sequence>MHVEWCKVWAWAHRWSEKCKLLQEEMHHIKAYHEWKATMWSRQADCQSDAMPILRKGLLVYAH</sequence>
<gene>
    <name evidence="1" type="ORF">POSPLADRAFT_1139418</name>
</gene>
<dbReference type="RefSeq" id="XP_024340471.1">
    <property type="nucleotide sequence ID" value="XM_024485032.1"/>
</dbReference>
<keyword evidence="2" id="KW-1185">Reference proteome</keyword>
<evidence type="ECO:0000313" key="2">
    <source>
        <dbReference type="Proteomes" id="UP000194127"/>
    </source>
</evidence>
<name>A0A1X6N4Y0_9APHY</name>
<dbReference type="Proteomes" id="UP000194127">
    <property type="component" value="Unassembled WGS sequence"/>
</dbReference>
<evidence type="ECO:0000313" key="1">
    <source>
        <dbReference type="EMBL" id="OSX63677.1"/>
    </source>
</evidence>
<dbReference type="EMBL" id="KZ110595">
    <property type="protein sequence ID" value="OSX63677.1"/>
    <property type="molecule type" value="Genomic_DNA"/>
</dbReference>
<accession>A0A1X6N4Y0</accession>
<dbReference type="OrthoDB" id="3263473at2759"/>